<dbReference type="SUPFAM" id="SSF53335">
    <property type="entry name" value="S-adenosyl-L-methionine-dependent methyltransferases"/>
    <property type="match status" value="1"/>
</dbReference>
<feature type="domain" description="CheR-type methyltransferase" evidence="6">
    <location>
        <begin position="1"/>
        <end position="296"/>
    </location>
</feature>
<organism evidence="7 8">
    <name type="scientific">Desulfonema magnum</name>
    <dbReference type="NCBI Taxonomy" id="45655"/>
    <lineage>
        <taxon>Bacteria</taxon>
        <taxon>Pseudomonadati</taxon>
        <taxon>Thermodesulfobacteriota</taxon>
        <taxon>Desulfobacteria</taxon>
        <taxon>Desulfobacterales</taxon>
        <taxon>Desulfococcaceae</taxon>
        <taxon>Desulfonema</taxon>
    </lineage>
</organism>
<dbReference type="RefSeq" id="WP_207678669.1">
    <property type="nucleotide sequence ID" value="NZ_CP061800.1"/>
</dbReference>
<dbReference type="InterPro" id="IPR022641">
    <property type="entry name" value="CheR_N"/>
</dbReference>
<evidence type="ECO:0000256" key="1">
    <source>
        <dbReference type="ARBA" id="ARBA00001541"/>
    </source>
</evidence>
<evidence type="ECO:0000256" key="3">
    <source>
        <dbReference type="ARBA" id="ARBA00022603"/>
    </source>
</evidence>
<evidence type="ECO:0000259" key="6">
    <source>
        <dbReference type="PROSITE" id="PS50123"/>
    </source>
</evidence>
<dbReference type="AlphaFoldDB" id="A0A975BS80"/>
<comment type="catalytic activity">
    <reaction evidence="1">
        <text>L-glutamyl-[protein] + S-adenosyl-L-methionine = [protein]-L-glutamate 5-O-methyl ester + S-adenosyl-L-homocysteine</text>
        <dbReference type="Rhea" id="RHEA:24452"/>
        <dbReference type="Rhea" id="RHEA-COMP:10208"/>
        <dbReference type="Rhea" id="RHEA-COMP:10311"/>
        <dbReference type="ChEBI" id="CHEBI:29973"/>
        <dbReference type="ChEBI" id="CHEBI:57856"/>
        <dbReference type="ChEBI" id="CHEBI:59789"/>
        <dbReference type="ChEBI" id="CHEBI:82795"/>
        <dbReference type="EC" id="2.1.1.80"/>
    </reaction>
</comment>
<sequence length="297" mass="34423">MKLSENEFELLRNYIYNICGLFIPDNKAYLIRQRLEPIAEAAKCRSFGEFYRKIKYSPLPIYQEQIINAITTNETSFFRDTHPFLTFREYILPRLSEMIRERKLRGNSRKGSKVGLWSAGSSTGQEPYSLAMVIHEYVEENRSFQKEKAFPVSVSEEDFGILATDISSEVLSRAIVGEYGEMELRRGLSSERVEKYFGKVGGRWLINSSIRSMVEFRQMNLMNTFTVLGGFDVIFCRNVLIYFDIDTKSRIIDQFHTMLSENGLLILGTTENVYALTDKFDSLHYGETLLYKKKAVI</sequence>
<keyword evidence="5" id="KW-0949">S-adenosyl-L-methionine</keyword>
<reference evidence="7" key="1">
    <citation type="journal article" date="2021" name="Microb. Physiol.">
        <title>Proteogenomic Insights into the Physiology of Marine, Sulfate-Reducing, Filamentous Desulfonema limicola and Desulfonema magnum.</title>
        <authorList>
            <person name="Schnaars V."/>
            <person name="Wohlbrand L."/>
            <person name="Scheve S."/>
            <person name="Hinrichs C."/>
            <person name="Reinhardt R."/>
            <person name="Rabus R."/>
        </authorList>
    </citation>
    <scope>NUCLEOTIDE SEQUENCE</scope>
    <source>
        <strain evidence="7">4be13</strain>
    </source>
</reference>
<keyword evidence="3 7" id="KW-0489">Methyltransferase</keyword>
<evidence type="ECO:0000313" key="8">
    <source>
        <dbReference type="Proteomes" id="UP000663722"/>
    </source>
</evidence>
<dbReference type="GO" id="GO:0008983">
    <property type="term" value="F:protein-glutamate O-methyltransferase activity"/>
    <property type="evidence" value="ECO:0007669"/>
    <property type="project" value="UniProtKB-EC"/>
</dbReference>
<evidence type="ECO:0000256" key="4">
    <source>
        <dbReference type="ARBA" id="ARBA00022679"/>
    </source>
</evidence>
<dbReference type="Gene3D" id="1.10.155.10">
    <property type="entry name" value="Chemotaxis receptor methyltransferase CheR, N-terminal domain"/>
    <property type="match status" value="1"/>
</dbReference>
<name>A0A975BS80_9BACT</name>
<dbReference type="Gene3D" id="3.40.50.150">
    <property type="entry name" value="Vaccinia Virus protein VP39"/>
    <property type="match status" value="1"/>
</dbReference>
<dbReference type="EMBL" id="CP061800">
    <property type="protein sequence ID" value="QTA90482.1"/>
    <property type="molecule type" value="Genomic_DNA"/>
</dbReference>
<dbReference type="KEGG" id="dmm:dnm_065430"/>
<dbReference type="PRINTS" id="PR00996">
    <property type="entry name" value="CHERMTFRASE"/>
</dbReference>
<dbReference type="InterPro" id="IPR029063">
    <property type="entry name" value="SAM-dependent_MTases_sf"/>
</dbReference>
<keyword evidence="8" id="KW-1185">Reference proteome</keyword>
<evidence type="ECO:0000256" key="2">
    <source>
        <dbReference type="ARBA" id="ARBA00012534"/>
    </source>
</evidence>
<dbReference type="InterPro" id="IPR000780">
    <property type="entry name" value="CheR_MeTrfase"/>
</dbReference>
<dbReference type="SUPFAM" id="SSF47757">
    <property type="entry name" value="Chemotaxis receptor methyltransferase CheR, N-terminal domain"/>
    <property type="match status" value="1"/>
</dbReference>
<dbReference type="InterPro" id="IPR036804">
    <property type="entry name" value="CheR_N_sf"/>
</dbReference>
<proteinExistence type="predicted"/>
<dbReference type="InterPro" id="IPR050903">
    <property type="entry name" value="Bact_Chemotaxis_MeTrfase"/>
</dbReference>
<evidence type="ECO:0000256" key="5">
    <source>
        <dbReference type="ARBA" id="ARBA00022691"/>
    </source>
</evidence>
<dbReference type="PANTHER" id="PTHR24422">
    <property type="entry name" value="CHEMOTAXIS PROTEIN METHYLTRANSFERASE"/>
    <property type="match status" value="1"/>
</dbReference>
<dbReference type="SMART" id="SM00138">
    <property type="entry name" value="MeTrc"/>
    <property type="match status" value="1"/>
</dbReference>
<accession>A0A975BS80</accession>
<dbReference type="PROSITE" id="PS50123">
    <property type="entry name" value="CHER"/>
    <property type="match status" value="1"/>
</dbReference>
<evidence type="ECO:0000313" key="7">
    <source>
        <dbReference type="EMBL" id="QTA90482.1"/>
    </source>
</evidence>
<gene>
    <name evidence="7" type="primary">cheR3</name>
    <name evidence="7" type="ORF">dnm_065430</name>
</gene>
<dbReference type="PANTHER" id="PTHR24422:SF21">
    <property type="entry name" value="CHEMOTAXIS PROTEIN METHYLTRANSFERASE 1"/>
    <property type="match status" value="1"/>
</dbReference>
<dbReference type="Pfam" id="PF03705">
    <property type="entry name" value="CheR_N"/>
    <property type="match status" value="1"/>
</dbReference>
<protein>
    <recommendedName>
        <fullName evidence="2">protein-glutamate O-methyltransferase</fullName>
        <ecNumber evidence="2">2.1.1.80</ecNumber>
    </recommendedName>
</protein>
<keyword evidence="4" id="KW-0808">Transferase</keyword>
<dbReference type="Pfam" id="PF01739">
    <property type="entry name" value="CheR"/>
    <property type="match status" value="1"/>
</dbReference>
<dbReference type="Proteomes" id="UP000663722">
    <property type="component" value="Chromosome"/>
</dbReference>
<dbReference type="InterPro" id="IPR022642">
    <property type="entry name" value="CheR_C"/>
</dbReference>
<dbReference type="GO" id="GO:0032259">
    <property type="term" value="P:methylation"/>
    <property type="evidence" value="ECO:0007669"/>
    <property type="project" value="UniProtKB-KW"/>
</dbReference>
<dbReference type="EC" id="2.1.1.80" evidence="2"/>